<evidence type="ECO:0000313" key="10">
    <source>
        <dbReference type="EMBL" id="TCT20528.1"/>
    </source>
</evidence>
<evidence type="ECO:0000256" key="6">
    <source>
        <dbReference type="ARBA" id="ARBA00023284"/>
    </source>
</evidence>
<feature type="signal peptide" evidence="7">
    <location>
        <begin position="1"/>
        <end position="18"/>
    </location>
</feature>
<name>A0A4R3MVG6_9GAMM</name>
<feature type="chain" id="PRO_5020830735" description="Thiol:disulfide interchange protein" evidence="7">
    <location>
        <begin position="19"/>
        <end position="266"/>
    </location>
</feature>
<dbReference type="InterPro" id="IPR012336">
    <property type="entry name" value="Thioredoxin-like_fold"/>
</dbReference>
<dbReference type="Gene3D" id="3.10.450.70">
    <property type="entry name" value="Disulphide bond isomerase, DsbC/G, N-terminal"/>
    <property type="match status" value="1"/>
</dbReference>
<dbReference type="InterPro" id="IPR036249">
    <property type="entry name" value="Thioredoxin-like_sf"/>
</dbReference>
<comment type="function">
    <text evidence="7">Required for disulfide bond formation in some periplasmic proteins. Acts by transferring its disulfide bond to other proteins and is reduced in the process.</text>
</comment>
<organism evidence="10 11">
    <name type="scientific">Thermomonas haemolytica</name>
    <dbReference type="NCBI Taxonomy" id="141949"/>
    <lineage>
        <taxon>Bacteria</taxon>
        <taxon>Pseudomonadati</taxon>
        <taxon>Pseudomonadota</taxon>
        <taxon>Gammaproteobacteria</taxon>
        <taxon>Lysobacterales</taxon>
        <taxon>Lysobacteraceae</taxon>
        <taxon>Thermomonas</taxon>
    </lineage>
</organism>
<protein>
    <recommendedName>
        <fullName evidence="7">Thiol:disulfide interchange protein</fullName>
    </recommendedName>
</protein>
<dbReference type="GO" id="GO:0042597">
    <property type="term" value="C:periplasmic space"/>
    <property type="evidence" value="ECO:0007669"/>
    <property type="project" value="UniProtKB-SubCell"/>
</dbReference>
<comment type="caution">
    <text evidence="10">The sequence shown here is derived from an EMBL/GenBank/DDBJ whole genome shotgun (WGS) entry which is preliminary data.</text>
</comment>
<feature type="domain" description="Thioredoxin-like fold" evidence="9">
    <location>
        <begin position="136"/>
        <end position="260"/>
    </location>
</feature>
<dbReference type="Pfam" id="PF10411">
    <property type="entry name" value="DsbC_N"/>
    <property type="match status" value="1"/>
</dbReference>
<feature type="domain" description="Disulphide bond isomerase DsbC/G N-terminal" evidence="8">
    <location>
        <begin position="47"/>
        <end position="111"/>
    </location>
</feature>
<evidence type="ECO:0000256" key="3">
    <source>
        <dbReference type="ARBA" id="ARBA00022729"/>
    </source>
</evidence>
<keyword evidence="11" id="KW-1185">Reference proteome</keyword>
<comment type="similarity">
    <text evidence="2 7">Belongs to the thioredoxin family. DsbC subfamily.</text>
</comment>
<proteinExistence type="inferred from homology"/>
<gene>
    <name evidence="10" type="ORF">EDC34_11115</name>
</gene>
<evidence type="ECO:0000256" key="2">
    <source>
        <dbReference type="ARBA" id="ARBA00009813"/>
    </source>
</evidence>
<dbReference type="PANTHER" id="PTHR35272:SF3">
    <property type="entry name" value="THIOL:DISULFIDE INTERCHANGE PROTEIN DSBC"/>
    <property type="match status" value="1"/>
</dbReference>
<evidence type="ECO:0000259" key="9">
    <source>
        <dbReference type="Pfam" id="PF13098"/>
    </source>
</evidence>
<sequence>MKQLVLALLLGFSLSACAQSNGGATAAAAKPDADVPSADLGKIADGSPEARAREAVQSLGEGVRIESIGPAPLPGFRQVVAGGTVLYVSDDGKYLFQGGLVDVAKRQDMSEAAMAQVRKGILASLPEADRIVFAPKGTPRHTVVVLTDIECGYCRKFHSEIDRYNALGIRVEYLAFPRAGLGSDDYRKMVAVWCAPDRRKALTDAKNDRPVALGACPRTPVDMQYRAGLRMGLEGTPMILALDGRMVGGYLPPERLAQRLDALDAP</sequence>
<dbReference type="InterPro" id="IPR033954">
    <property type="entry name" value="DiS-bond_Isoase_DsbC/G"/>
</dbReference>
<dbReference type="InterPro" id="IPR009094">
    <property type="entry name" value="DiS-bond_isomerase_DsbC/G_N_sf"/>
</dbReference>
<dbReference type="RefSeq" id="WP_114961003.1">
    <property type="nucleotide sequence ID" value="NZ_MSZW01000026.1"/>
</dbReference>
<dbReference type="InterPro" id="IPR051470">
    <property type="entry name" value="Thiol:disulfide_interchange"/>
</dbReference>
<dbReference type="Proteomes" id="UP000295414">
    <property type="component" value="Unassembled WGS sequence"/>
</dbReference>
<keyword evidence="4 7" id="KW-0574">Periplasm</keyword>
<dbReference type="CDD" id="cd03020">
    <property type="entry name" value="DsbA_DsbC_DsbG"/>
    <property type="match status" value="1"/>
</dbReference>
<keyword evidence="3 7" id="KW-0732">Signal</keyword>
<comment type="subcellular location">
    <subcellularLocation>
        <location evidence="1 7">Periplasm</location>
    </subcellularLocation>
</comment>
<dbReference type="OrthoDB" id="12976at2"/>
<evidence type="ECO:0000259" key="8">
    <source>
        <dbReference type="Pfam" id="PF10411"/>
    </source>
</evidence>
<evidence type="ECO:0000256" key="5">
    <source>
        <dbReference type="ARBA" id="ARBA00023157"/>
    </source>
</evidence>
<dbReference type="SUPFAM" id="SSF52833">
    <property type="entry name" value="Thioredoxin-like"/>
    <property type="match status" value="1"/>
</dbReference>
<dbReference type="Gene3D" id="3.40.30.10">
    <property type="entry name" value="Glutaredoxin"/>
    <property type="match status" value="1"/>
</dbReference>
<evidence type="ECO:0000256" key="1">
    <source>
        <dbReference type="ARBA" id="ARBA00004418"/>
    </source>
</evidence>
<evidence type="ECO:0000313" key="11">
    <source>
        <dbReference type="Proteomes" id="UP000295414"/>
    </source>
</evidence>
<keyword evidence="6 7" id="KW-0676">Redox-active center</keyword>
<dbReference type="PROSITE" id="PS51257">
    <property type="entry name" value="PROKAR_LIPOPROTEIN"/>
    <property type="match status" value="1"/>
</dbReference>
<evidence type="ECO:0000256" key="4">
    <source>
        <dbReference type="ARBA" id="ARBA00022764"/>
    </source>
</evidence>
<dbReference type="InterPro" id="IPR018950">
    <property type="entry name" value="DiS-bond_isomerase_DsbC/G_N"/>
</dbReference>
<evidence type="ECO:0000256" key="7">
    <source>
        <dbReference type="RuleBase" id="RU364038"/>
    </source>
</evidence>
<dbReference type="PANTHER" id="PTHR35272">
    <property type="entry name" value="THIOL:DISULFIDE INTERCHANGE PROTEIN DSBC-RELATED"/>
    <property type="match status" value="1"/>
</dbReference>
<dbReference type="Pfam" id="PF13098">
    <property type="entry name" value="Thioredoxin_2"/>
    <property type="match status" value="1"/>
</dbReference>
<dbReference type="SUPFAM" id="SSF54423">
    <property type="entry name" value="DsbC/DsbG N-terminal domain-like"/>
    <property type="match status" value="1"/>
</dbReference>
<reference evidence="10 11" key="1">
    <citation type="submission" date="2019-03" db="EMBL/GenBank/DDBJ databases">
        <title>Genomic Encyclopedia of Type Strains, Phase IV (KMG-IV): sequencing the most valuable type-strain genomes for metagenomic binning, comparative biology and taxonomic classification.</title>
        <authorList>
            <person name="Goeker M."/>
        </authorList>
    </citation>
    <scope>NUCLEOTIDE SEQUENCE [LARGE SCALE GENOMIC DNA]</scope>
    <source>
        <strain evidence="10 11">DSM 13605</strain>
    </source>
</reference>
<dbReference type="EMBL" id="SMAP01000011">
    <property type="protein sequence ID" value="TCT20528.1"/>
    <property type="molecule type" value="Genomic_DNA"/>
</dbReference>
<accession>A0A4R3MVG6</accession>
<keyword evidence="5" id="KW-1015">Disulfide bond</keyword>
<dbReference type="AlphaFoldDB" id="A0A4R3MVG6"/>